<feature type="transmembrane region" description="Helical" evidence="1">
    <location>
        <begin position="127"/>
        <end position="144"/>
    </location>
</feature>
<evidence type="ECO:0000313" key="3">
    <source>
        <dbReference type="Proteomes" id="UP001568894"/>
    </source>
</evidence>
<accession>A0ABV4KBK3</accession>
<dbReference type="EMBL" id="JASMRN010000003">
    <property type="protein sequence ID" value="MEZ7514671.1"/>
    <property type="molecule type" value="Genomic_DNA"/>
</dbReference>
<organism evidence="2 3">
    <name type="scientific">Flavobacterium frigidarium</name>
    <dbReference type="NCBI Taxonomy" id="99286"/>
    <lineage>
        <taxon>Bacteria</taxon>
        <taxon>Pseudomonadati</taxon>
        <taxon>Bacteroidota</taxon>
        <taxon>Flavobacteriia</taxon>
        <taxon>Flavobacteriales</taxon>
        <taxon>Flavobacteriaceae</taxon>
        <taxon>Flavobacterium</taxon>
    </lineage>
</organism>
<gene>
    <name evidence="2" type="ORF">QO192_05160</name>
</gene>
<dbReference type="Proteomes" id="UP001568894">
    <property type="component" value="Unassembled WGS sequence"/>
</dbReference>
<name>A0ABV4KBK3_9FLAO</name>
<keyword evidence="3" id="KW-1185">Reference proteome</keyword>
<sequence>MEDYKNFKHFLESVRSNELYAIKLELAAMIILLNGSHQKINEAIAYAQTNSDFDFETHQPSQSKKSLITVEDSFLYENGELSNNFSQERLNEVFRLYHLMCNERDVVNEIDETKKKDFKGSNSTKKVVIVAGVVVTAYFLYKILK</sequence>
<evidence type="ECO:0000256" key="1">
    <source>
        <dbReference type="SAM" id="Phobius"/>
    </source>
</evidence>
<comment type="caution">
    <text evidence="2">The sequence shown here is derived from an EMBL/GenBank/DDBJ whole genome shotgun (WGS) entry which is preliminary data.</text>
</comment>
<dbReference type="RefSeq" id="WP_371568671.1">
    <property type="nucleotide sequence ID" value="NZ_JASMRN010000003.1"/>
</dbReference>
<evidence type="ECO:0000313" key="2">
    <source>
        <dbReference type="EMBL" id="MEZ7514671.1"/>
    </source>
</evidence>
<keyword evidence="1" id="KW-0472">Membrane</keyword>
<protein>
    <submittedName>
        <fullName evidence="2">Uncharacterized protein</fullName>
    </submittedName>
</protein>
<reference evidence="2 3" key="1">
    <citation type="submission" date="2023-05" db="EMBL/GenBank/DDBJ databases">
        <title>Adaptations of aquatic viruses from atmosphere-close ecosystems of the Central Arctic Ocean.</title>
        <authorList>
            <person name="Rahlff J."/>
            <person name="Holmfeldt K."/>
        </authorList>
    </citation>
    <scope>NUCLEOTIDE SEQUENCE [LARGE SCALE GENOMIC DNA]</scope>
    <source>
        <strain evidence="2 3">Arc14</strain>
    </source>
</reference>
<keyword evidence="1" id="KW-1133">Transmembrane helix</keyword>
<keyword evidence="1" id="KW-0812">Transmembrane</keyword>
<proteinExistence type="predicted"/>